<keyword evidence="2" id="KW-1185">Reference proteome</keyword>
<proteinExistence type="predicted"/>
<dbReference type="GeneID" id="36405450"/>
<organism evidence="1 2">
    <name type="scientific">Plasmopara halstedii</name>
    <name type="common">Downy mildew of sunflower</name>
    <dbReference type="NCBI Taxonomy" id="4781"/>
    <lineage>
        <taxon>Eukaryota</taxon>
        <taxon>Sar</taxon>
        <taxon>Stramenopiles</taxon>
        <taxon>Oomycota</taxon>
        <taxon>Peronosporomycetes</taxon>
        <taxon>Peronosporales</taxon>
        <taxon>Peronosporaceae</taxon>
        <taxon>Plasmopara</taxon>
    </lineage>
</organism>
<sequence>MYIYKDDLARTNRQGDRGQLFSSSTVTSIYRVGTDGQILWAVNINAPHLTGKNEKFHDP</sequence>
<evidence type="ECO:0000313" key="2">
    <source>
        <dbReference type="Proteomes" id="UP000054928"/>
    </source>
</evidence>
<protein>
    <submittedName>
        <fullName evidence="1">Uncharacterized protein</fullName>
    </submittedName>
</protein>
<dbReference type="RefSeq" id="XP_024576552.1">
    <property type="nucleotide sequence ID" value="XM_024725813.1"/>
</dbReference>
<reference evidence="2" key="1">
    <citation type="submission" date="2014-09" db="EMBL/GenBank/DDBJ databases">
        <authorList>
            <person name="Sharma Rahul"/>
            <person name="Thines Marco"/>
        </authorList>
    </citation>
    <scope>NUCLEOTIDE SEQUENCE [LARGE SCALE GENOMIC DNA]</scope>
</reference>
<name>A0A0P1AH09_PLAHL</name>
<accession>A0A0P1AH09</accession>
<evidence type="ECO:0000313" key="1">
    <source>
        <dbReference type="EMBL" id="CEG40183.1"/>
    </source>
</evidence>
<dbReference type="AlphaFoldDB" id="A0A0P1AH09"/>
<dbReference type="EMBL" id="CCYD01000468">
    <property type="protein sequence ID" value="CEG40183.1"/>
    <property type="molecule type" value="Genomic_DNA"/>
</dbReference>
<dbReference type="Proteomes" id="UP000054928">
    <property type="component" value="Unassembled WGS sequence"/>
</dbReference>